<evidence type="ECO:0000313" key="3">
    <source>
        <dbReference type="WBParaSite" id="TCNE_0000638001-mRNA-1"/>
    </source>
</evidence>
<organism evidence="2 3">
    <name type="scientific">Toxocara canis</name>
    <name type="common">Canine roundworm</name>
    <dbReference type="NCBI Taxonomy" id="6265"/>
    <lineage>
        <taxon>Eukaryota</taxon>
        <taxon>Metazoa</taxon>
        <taxon>Ecdysozoa</taxon>
        <taxon>Nematoda</taxon>
        <taxon>Chromadorea</taxon>
        <taxon>Rhabditida</taxon>
        <taxon>Spirurina</taxon>
        <taxon>Ascaridomorpha</taxon>
        <taxon>Ascaridoidea</taxon>
        <taxon>Toxocaridae</taxon>
        <taxon>Toxocara</taxon>
    </lineage>
</organism>
<dbReference type="AlphaFoldDB" id="A0A183UD10"/>
<dbReference type="EMBL" id="UYWY01019483">
    <property type="protein sequence ID" value="VDM37695.1"/>
    <property type="molecule type" value="Genomic_DNA"/>
</dbReference>
<evidence type="ECO:0000313" key="1">
    <source>
        <dbReference type="EMBL" id="VDM37695.1"/>
    </source>
</evidence>
<name>A0A183UD10_TOXCA</name>
<proteinExistence type="predicted"/>
<dbReference type="WBParaSite" id="TCNE_0000638001-mRNA-1">
    <property type="protein sequence ID" value="TCNE_0000638001-mRNA-1"/>
    <property type="gene ID" value="TCNE_0000638001"/>
</dbReference>
<gene>
    <name evidence="1" type="ORF">TCNE_LOCUS6380</name>
</gene>
<dbReference type="Proteomes" id="UP000050794">
    <property type="component" value="Unassembled WGS sequence"/>
</dbReference>
<reference evidence="1 2" key="2">
    <citation type="submission" date="2018-11" db="EMBL/GenBank/DDBJ databases">
        <authorList>
            <consortium name="Pathogen Informatics"/>
        </authorList>
    </citation>
    <scope>NUCLEOTIDE SEQUENCE [LARGE SCALE GENOMIC DNA]</scope>
</reference>
<evidence type="ECO:0000313" key="2">
    <source>
        <dbReference type="Proteomes" id="UP000050794"/>
    </source>
</evidence>
<accession>A0A183UD10</accession>
<sequence length="94" mass="10582">MLNLKSAAANFRSGMTPLTSVNLIEGDFAIDSVVLRVTSRRQMERNMRPKICALAALFSDRPFVCKGEWGRYGPLMGPFETGIFFGENSDYRRT</sequence>
<protein>
    <submittedName>
        <fullName evidence="3">3-methyladenine DNA glycosylase</fullName>
    </submittedName>
</protein>
<keyword evidence="2" id="KW-1185">Reference proteome</keyword>
<reference evidence="3" key="1">
    <citation type="submission" date="2016-06" db="UniProtKB">
        <authorList>
            <consortium name="WormBaseParasite"/>
        </authorList>
    </citation>
    <scope>IDENTIFICATION</scope>
</reference>